<protein>
    <submittedName>
        <fullName evidence="3">Uncharacterized protein</fullName>
    </submittedName>
</protein>
<feature type="compositionally biased region" description="Polar residues" evidence="1">
    <location>
        <begin position="26"/>
        <end position="38"/>
    </location>
</feature>
<dbReference type="EMBL" id="JAGRRH010000031">
    <property type="protein sequence ID" value="KAG7339685.1"/>
    <property type="molecule type" value="Genomic_DNA"/>
</dbReference>
<dbReference type="AlphaFoldDB" id="A0A9K3LHV5"/>
<dbReference type="Proteomes" id="UP000693970">
    <property type="component" value="Unassembled WGS sequence"/>
</dbReference>
<evidence type="ECO:0000313" key="4">
    <source>
        <dbReference type="Proteomes" id="UP000693970"/>
    </source>
</evidence>
<accession>A0A9K3LHV5</accession>
<organism evidence="3 4">
    <name type="scientific">Nitzschia inconspicua</name>
    <dbReference type="NCBI Taxonomy" id="303405"/>
    <lineage>
        <taxon>Eukaryota</taxon>
        <taxon>Sar</taxon>
        <taxon>Stramenopiles</taxon>
        <taxon>Ochrophyta</taxon>
        <taxon>Bacillariophyta</taxon>
        <taxon>Bacillariophyceae</taxon>
        <taxon>Bacillariophycidae</taxon>
        <taxon>Bacillariales</taxon>
        <taxon>Bacillariaceae</taxon>
        <taxon>Nitzschia</taxon>
    </lineage>
</organism>
<keyword evidence="4" id="KW-1185">Reference proteome</keyword>
<proteinExistence type="predicted"/>
<dbReference type="EMBL" id="JAGRRH010000011">
    <property type="protein sequence ID" value="KAG7362387.1"/>
    <property type="molecule type" value="Genomic_DNA"/>
</dbReference>
<evidence type="ECO:0000256" key="1">
    <source>
        <dbReference type="SAM" id="MobiDB-lite"/>
    </source>
</evidence>
<gene>
    <name evidence="2" type="ORF">IV203_024724</name>
    <name evidence="3" type="ORF">IV203_025271</name>
</gene>
<comment type="caution">
    <text evidence="3">The sequence shown here is derived from an EMBL/GenBank/DDBJ whole genome shotgun (WGS) entry which is preliminary data.</text>
</comment>
<reference evidence="3" key="1">
    <citation type="journal article" date="2021" name="Sci. Rep.">
        <title>Diploid genomic architecture of Nitzschia inconspicua, an elite biomass production diatom.</title>
        <authorList>
            <person name="Oliver A."/>
            <person name="Podell S."/>
            <person name="Pinowska A."/>
            <person name="Traller J.C."/>
            <person name="Smith S.R."/>
            <person name="McClure R."/>
            <person name="Beliaev A."/>
            <person name="Bohutskyi P."/>
            <person name="Hill E.A."/>
            <person name="Rabines A."/>
            <person name="Zheng H."/>
            <person name="Allen L.Z."/>
            <person name="Kuo A."/>
            <person name="Grigoriev I.V."/>
            <person name="Allen A.E."/>
            <person name="Hazlebeck D."/>
            <person name="Allen E.E."/>
        </authorList>
    </citation>
    <scope>NUCLEOTIDE SEQUENCE</scope>
    <source>
        <strain evidence="3">Hildebrandi</strain>
    </source>
</reference>
<name>A0A9K3LHV5_9STRA</name>
<evidence type="ECO:0000313" key="2">
    <source>
        <dbReference type="EMBL" id="KAG7339685.1"/>
    </source>
</evidence>
<evidence type="ECO:0000313" key="3">
    <source>
        <dbReference type="EMBL" id="KAG7362387.1"/>
    </source>
</evidence>
<sequence length="204" mass="22756">MPFSKRKWSSLPTISEDELSSFGYNVSQHRSGANSCHSFSRRSPKPKQTKRKTLSVFQRECGNSSFPPSNPSQEITLSLLKDLKLSETRKKSLVASIHRQKPPISSIARTPDLKDSIMAPPHRISSNALIDPSYQLERSAHHLANPQKLLVNMKSEDRFASILLTPTPRSNKSNEGISSLSCARYKTMDSPRIPSRPASPVNFA</sequence>
<feature type="region of interest" description="Disordered" evidence="1">
    <location>
        <begin position="26"/>
        <end position="54"/>
    </location>
</feature>
<feature type="compositionally biased region" description="Basic residues" evidence="1">
    <location>
        <begin position="39"/>
        <end position="53"/>
    </location>
</feature>
<reference evidence="3" key="2">
    <citation type="submission" date="2021-04" db="EMBL/GenBank/DDBJ databases">
        <authorList>
            <person name="Podell S."/>
        </authorList>
    </citation>
    <scope>NUCLEOTIDE SEQUENCE</scope>
    <source>
        <strain evidence="3">Hildebrandi</strain>
    </source>
</reference>
<feature type="region of interest" description="Disordered" evidence="1">
    <location>
        <begin position="183"/>
        <end position="204"/>
    </location>
</feature>